<dbReference type="RGD" id="620641">
    <property type="gene designation" value="Dap"/>
</dbReference>
<dbReference type="GeneTree" id="ENSGT00940000154574"/>
<feature type="region of interest" description="Disordered" evidence="3">
    <location>
        <begin position="1"/>
        <end position="56"/>
    </location>
</feature>
<dbReference type="GO" id="GO:0010507">
    <property type="term" value="P:negative regulation of autophagy"/>
    <property type="evidence" value="ECO:0007669"/>
    <property type="project" value="Ensembl"/>
</dbReference>
<dbReference type="Pfam" id="PF15228">
    <property type="entry name" value="DAP"/>
    <property type="match status" value="1"/>
</dbReference>
<dbReference type="AlphaFoldDB" id="A0A8L2Q727"/>
<gene>
    <name evidence="4 6" type="primary">Dap</name>
</gene>
<dbReference type="GO" id="GO:0097190">
    <property type="term" value="P:apoptotic signaling pathway"/>
    <property type="evidence" value="ECO:0007669"/>
    <property type="project" value="Ensembl"/>
</dbReference>
<dbReference type="InterPro" id="IPR024130">
    <property type="entry name" value="DAP1/DAPL1"/>
</dbReference>
<evidence type="ECO:0000256" key="2">
    <source>
        <dbReference type="ARBA" id="ARBA00038025"/>
    </source>
</evidence>
<reference evidence="4" key="2">
    <citation type="submission" date="2025-03" db="UniProtKB">
        <authorList>
            <consortium name="Ensembl"/>
        </authorList>
    </citation>
    <scope>IDENTIFICATION</scope>
    <source>
        <strain evidence="4">Brown Norway</strain>
    </source>
</reference>
<sequence>MSSPPEGKLETKAGHPPAVKVAGIRIVQKHPHTGDGKEKKDKDDQEWESTSPPKPTVYISGSCYCLLPGLVACRALLATGVVHGSKANSSLTPAGNGWTWV</sequence>
<accession>A0A8L2Q727</accession>
<organism evidence="4 5">
    <name type="scientific">Rattus norvegicus</name>
    <name type="common">Rat</name>
    <dbReference type="NCBI Taxonomy" id="10116"/>
    <lineage>
        <taxon>Eukaryota</taxon>
        <taxon>Metazoa</taxon>
        <taxon>Chordata</taxon>
        <taxon>Craniata</taxon>
        <taxon>Vertebrata</taxon>
        <taxon>Euteleostomi</taxon>
        <taxon>Mammalia</taxon>
        <taxon>Eutheria</taxon>
        <taxon>Euarchontoglires</taxon>
        <taxon>Glires</taxon>
        <taxon>Rodentia</taxon>
        <taxon>Myomorpha</taxon>
        <taxon>Muroidea</taxon>
        <taxon>Muridae</taxon>
        <taxon>Murinae</taxon>
        <taxon>Rattus</taxon>
    </lineage>
</organism>
<comment type="similarity">
    <text evidence="2">Belongs to the DAP-DAPL1 family.</text>
</comment>
<reference evidence="4" key="1">
    <citation type="journal article" date="2004" name="Nature">
        <title>Genome sequence of the Brown Norway rat yields insights into mammalian evolution.</title>
        <authorList>
            <consortium name="Rat Genome Sequencing Project Consortium"/>
            <person name="Gibbs R.A."/>
            <person name="Weinstock G.M."/>
            <person name="Metzker M.L."/>
            <person name="Muzny D.M."/>
            <person name="Sodergren E.J."/>
            <person name="Scherer S."/>
            <person name="Scott G."/>
            <person name="Steffen D."/>
            <person name="Worley K.C."/>
            <person name="Burch P.E."/>
            <person name="Okwuonu G."/>
            <person name="Hines S."/>
            <person name="Lewis L."/>
            <person name="Deramo C."/>
            <person name="Delgado O."/>
            <person name="Dugan-Rocha S."/>
            <person name="Miner G."/>
            <person name="Morgan M."/>
            <person name="Hawes A."/>
            <person name="Gill R."/>
            <person name="Holt R.A."/>
            <person name="Adams M.D."/>
            <person name="Amanatides P.G."/>
            <person name="Baden-Tillson H."/>
            <person name="Barnstead M."/>
            <person name="Chin S."/>
            <person name="Evans C.A."/>
            <person name="Ferriera S."/>
            <person name="Fosler C."/>
            <person name="Glodek A."/>
            <person name="Gu Z."/>
            <person name="Jennings D."/>
            <person name="Kraft C.L."/>
            <person name="Nguyen T."/>
            <person name="Pfannkoch C.M."/>
            <person name="Sitter C."/>
            <person name="Sutton G.G."/>
            <person name="Venter J.C."/>
            <person name="Woodage T."/>
            <person name="Smith D."/>
            <person name="Lee H.-M."/>
            <person name="Gustafson E."/>
            <person name="Cahill P."/>
            <person name="Kana A."/>
            <person name="Doucette-Stamm L."/>
            <person name="Weinstock K."/>
            <person name="Fechtel K."/>
            <person name="Weiss R.B."/>
            <person name="Dunn D.M."/>
            <person name="Green E.D."/>
            <person name="Blakesley R.W."/>
            <person name="Bouffard G.G."/>
            <person name="De Jong P.J."/>
            <person name="Osoegawa K."/>
            <person name="Zhu B."/>
            <person name="Marra M."/>
            <person name="Schein J."/>
            <person name="Bosdet I."/>
            <person name="Fjell C."/>
            <person name="Jones S."/>
            <person name="Krzywinski M."/>
            <person name="Mathewson C."/>
            <person name="Siddiqui A."/>
            <person name="Wye N."/>
            <person name="McPherson J."/>
            <person name="Zhao S."/>
            <person name="Fraser C.M."/>
            <person name="Shetty J."/>
            <person name="Shatsman S."/>
            <person name="Geer K."/>
            <person name="Chen Y."/>
            <person name="Abramzon S."/>
            <person name="Nierman W.C."/>
            <person name="Havlak P.H."/>
            <person name="Chen R."/>
            <person name="Durbin K.J."/>
            <person name="Egan A."/>
            <person name="Ren Y."/>
            <person name="Song X.-Z."/>
            <person name="Li B."/>
            <person name="Liu Y."/>
            <person name="Qin X."/>
            <person name="Cawley S."/>
            <person name="Cooney A.J."/>
            <person name="D'Souza L.M."/>
            <person name="Martin K."/>
            <person name="Wu J.Q."/>
            <person name="Gonzalez-Garay M.L."/>
            <person name="Jackson A.R."/>
            <person name="Kalafus K.J."/>
            <person name="McLeod M.P."/>
            <person name="Milosavljevic A."/>
            <person name="Virk D."/>
            <person name="Volkov A."/>
            <person name="Wheeler D.A."/>
            <person name="Zhang Z."/>
            <person name="Bailey J.A."/>
            <person name="Eichler E.E."/>
            <person name="Tuzun E."/>
            <person name="Birney E."/>
            <person name="Mongin E."/>
            <person name="Ureta-Vidal A."/>
            <person name="Woodwark C."/>
            <person name="Zdobnov E."/>
            <person name="Bork P."/>
            <person name="Suyama M."/>
            <person name="Torrents D."/>
            <person name="Alexandersson M."/>
            <person name="Trask B.J."/>
            <person name="Young J.M."/>
            <person name="Huang H."/>
            <person name="Wang H."/>
            <person name="Xing H."/>
            <person name="Daniels S."/>
            <person name="Gietzen D."/>
            <person name="Schmidt J."/>
            <person name="Stevens K."/>
            <person name="Vitt U."/>
            <person name="Wingrove J."/>
            <person name="Camara F."/>
            <person name="Mar Alba M."/>
            <person name="Abril J.F."/>
            <person name="Guigo R."/>
            <person name="Smit A."/>
            <person name="Dubchak I."/>
            <person name="Rubin E.M."/>
            <person name="Couronne O."/>
            <person name="Poliakov A."/>
            <person name="Huebner N."/>
            <person name="Ganten D."/>
            <person name="Goesele C."/>
            <person name="Hummel O."/>
            <person name="Kreitler T."/>
            <person name="Lee Y.-A."/>
            <person name="Monti J."/>
            <person name="Schulz H."/>
            <person name="Zimdahl H."/>
            <person name="Himmelbauer H."/>
            <person name="Lehrach H."/>
            <person name="Jacob H.J."/>
            <person name="Bromberg S."/>
            <person name="Gullings-Handley J."/>
            <person name="Jensen-Seaman M.I."/>
            <person name="Kwitek A.E."/>
            <person name="Lazar J."/>
            <person name="Pasko D."/>
            <person name="Tonellato P.J."/>
            <person name="Twigger S."/>
            <person name="Ponting C.P."/>
            <person name="Duarte J.M."/>
            <person name="Rice S."/>
            <person name="Goodstadt L."/>
            <person name="Beatson S.A."/>
            <person name="Emes R.D."/>
            <person name="Winter E.E."/>
            <person name="Webber C."/>
            <person name="Brandt P."/>
            <person name="Nyakatura G."/>
            <person name="Adetobi M."/>
            <person name="Chiaromonte F."/>
            <person name="Elnitski L."/>
            <person name="Eswara P."/>
            <person name="Hardison R.C."/>
            <person name="Hou M."/>
            <person name="Kolbe D."/>
            <person name="Makova K."/>
            <person name="Miller W."/>
            <person name="Nekrutenko A."/>
            <person name="Riemer C."/>
            <person name="Schwartz S."/>
            <person name="Taylor J."/>
            <person name="Yang S."/>
            <person name="Zhang Y."/>
            <person name="Lindpaintner K."/>
            <person name="Andrews T.D."/>
            <person name="Caccamo M."/>
            <person name="Clamp M."/>
            <person name="Clarke L."/>
            <person name="Curwen V."/>
            <person name="Durbin R.M."/>
            <person name="Eyras E."/>
            <person name="Searle S.M."/>
            <person name="Cooper G.M."/>
            <person name="Batzoglou S."/>
            <person name="Brudno M."/>
            <person name="Sidow A."/>
            <person name="Stone E.A."/>
            <person name="Payseur B.A."/>
            <person name="Bourque G."/>
            <person name="Lopez-Otin C."/>
            <person name="Puente X.S."/>
            <person name="Chakrabarti K."/>
            <person name="Chatterji S."/>
            <person name="Dewey C."/>
            <person name="Pachter L."/>
            <person name="Bray N."/>
            <person name="Yap V.B."/>
            <person name="Caspi A."/>
            <person name="Tesler G."/>
            <person name="Pevzner P.A."/>
            <person name="Haussler D."/>
            <person name="Roskin K.M."/>
            <person name="Baertsch R."/>
            <person name="Clawson H."/>
            <person name="Furey T.S."/>
            <person name="Hinrichs A.S."/>
            <person name="Karolchik D."/>
            <person name="Kent W.J."/>
            <person name="Rosenbloom K.R."/>
            <person name="Trumbower H."/>
            <person name="Weirauch M."/>
            <person name="Cooper D.N."/>
            <person name="Stenson P.D."/>
            <person name="Ma B."/>
            <person name="Brent M."/>
            <person name="Arumugam M."/>
            <person name="Shteynberg D."/>
            <person name="Copley R.R."/>
            <person name="Taylor M.S."/>
            <person name="Riethman H."/>
            <person name="Mudunuri U."/>
            <person name="Peterson J."/>
            <person name="Guyer M."/>
            <person name="Felsenfeld A."/>
            <person name="Old S."/>
            <person name="Mockrin S."/>
            <person name="Collins F.S."/>
        </authorList>
    </citation>
    <scope>NUCLEOTIDE SEQUENCE [LARGE SCALE GENOMIC DNA]</scope>
    <source>
        <strain evidence="4">Brown Norway</strain>
    </source>
</reference>
<proteinExistence type="inferred from homology"/>
<evidence type="ECO:0000256" key="1">
    <source>
        <dbReference type="ARBA" id="ARBA00022845"/>
    </source>
</evidence>
<evidence type="ECO:0000313" key="6">
    <source>
        <dbReference type="RGD" id="620641"/>
    </source>
</evidence>
<dbReference type="PANTHER" id="PTHR13177">
    <property type="entry name" value="DEATH-ASSOCIATED PROTEIN 1"/>
    <property type="match status" value="1"/>
</dbReference>
<keyword evidence="1" id="KW-0810">Translation regulation</keyword>
<dbReference type="PANTHER" id="PTHR13177:SF3">
    <property type="entry name" value="DEATH-ASSOCIATED PROTEIN 1"/>
    <property type="match status" value="1"/>
</dbReference>
<evidence type="ECO:0000313" key="4">
    <source>
        <dbReference type="Ensembl" id="ENSRNOP00000014439.3"/>
    </source>
</evidence>
<dbReference type="Ensembl" id="ENSRNOT00000014439.5">
    <property type="protein sequence ID" value="ENSRNOP00000014439.3"/>
    <property type="gene ID" value="ENSRNOG00000010747.5"/>
</dbReference>
<name>A0A8L2Q727_RAT</name>
<evidence type="ECO:0000313" key="5">
    <source>
        <dbReference type="Proteomes" id="UP000002494"/>
    </source>
</evidence>
<feature type="compositionally biased region" description="Basic and acidic residues" evidence="3">
    <location>
        <begin position="32"/>
        <end position="43"/>
    </location>
</feature>
<dbReference type="GO" id="GO:0006417">
    <property type="term" value="P:regulation of translation"/>
    <property type="evidence" value="ECO:0007669"/>
    <property type="project" value="UniProtKB-KW"/>
</dbReference>
<evidence type="ECO:0000256" key="3">
    <source>
        <dbReference type="SAM" id="MobiDB-lite"/>
    </source>
</evidence>
<dbReference type="Proteomes" id="UP000002494">
    <property type="component" value="Chromosome 2"/>
</dbReference>
<protein>
    <submittedName>
        <fullName evidence="4">Death-associated protein</fullName>
    </submittedName>
</protein>
<keyword evidence="5" id="KW-1185">Reference proteome</keyword>